<comment type="caution">
    <text evidence="3">The sequence shown here is derived from an EMBL/GenBank/DDBJ whole genome shotgun (WGS) entry which is preliminary data.</text>
</comment>
<reference evidence="3 4" key="1">
    <citation type="journal article" date="2011" name="Genome Res.">
        <title>Phylogeny-wide analysis of social amoeba genomes highlights ancient origins for complex intercellular communication.</title>
        <authorList>
            <person name="Heidel A.J."/>
            <person name="Lawal H.M."/>
            <person name="Felder M."/>
            <person name="Schilde C."/>
            <person name="Helps N.R."/>
            <person name="Tunggal B."/>
            <person name="Rivero F."/>
            <person name="John U."/>
            <person name="Schleicher M."/>
            <person name="Eichinger L."/>
            <person name="Platzer M."/>
            <person name="Noegel A.A."/>
            <person name="Schaap P."/>
            <person name="Gloeckner G."/>
        </authorList>
    </citation>
    <scope>NUCLEOTIDE SEQUENCE [LARGE SCALE GENOMIC DNA]</scope>
    <source>
        <strain evidence="4">ATCC 26659 / Pp 5 / PN500</strain>
    </source>
</reference>
<dbReference type="Proteomes" id="UP000001396">
    <property type="component" value="Unassembled WGS sequence"/>
</dbReference>
<dbReference type="EMBL" id="ADBJ01000044">
    <property type="protein sequence ID" value="EFA76659.1"/>
    <property type="molecule type" value="Genomic_DNA"/>
</dbReference>
<evidence type="ECO:0000256" key="2">
    <source>
        <dbReference type="SAM" id="MobiDB-lite"/>
    </source>
</evidence>
<keyword evidence="4" id="KW-1185">Reference proteome</keyword>
<dbReference type="InterPro" id="IPR006716">
    <property type="entry name" value="ERG2_sigma1_rcpt-like"/>
</dbReference>
<sequence>MELRVIFSNFINSKSTADCGSYFKDKNIVAVEFFIDEWTAGNNSSINKNQSTIQDLIDYQTNSFSMKSYALLKLIKDNVQSQQQQPQSLSGSSDSDDIVGSTPTLTNSSEHVKDAADTDKVLAALATKYPGHIVKTSNSGGGGDFIWFNYGGSISKIMVVHASFTELVAIVKFPFGNSSLYSAPLPQETYSFIMKGECLTCTDCTLTELLLNQKV</sequence>
<name>D3BPE1_HETP5</name>
<dbReference type="Pfam" id="PF04622">
    <property type="entry name" value="ERG2_Sigma1R"/>
    <property type="match status" value="1"/>
</dbReference>
<accession>D3BPE1</accession>
<evidence type="ECO:0000313" key="4">
    <source>
        <dbReference type="Proteomes" id="UP000001396"/>
    </source>
</evidence>
<proteinExistence type="inferred from homology"/>
<dbReference type="RefSeq" id="XP_020428791.1">
    <property type="nucleotide sequence ID" value="XM_020580204.1"/>
</dbReference>
<dbReference type="AlphaFoldDB" id="D3BPE1"/>
<dbReference type="GeneID" id="31364884"/>
<organism evidence="3 4">
    <name type="scientific">Heterostelium pallidum (strain ATCC 26659 / Pp 5 / PN500)</name>
    <name type="common">Cellular slime mold</name>
    <name type="synonym">Polysphondylium pallidum</name>
    <dbReference type="NCBI Taxonomy" id="670386"/>
    <lineage>
        <taxon>Eukaryota</taxon>
        <taxon>Amoebozoa</taxon>
        <taxon>Evosea</taxon>
        <taxon>Eumycetozoa</taxon>
        <taxon>Dictyostelia</taxon>
        <taxon>Acytosteliales</taxon>
        <taxon>Acytosteliaceae</taxon>
        <taxon>Heterostelium</taxon>
    </lineage>
</organism>
<feature type="region of interest" description="Disordered" evidence="2">
    <location>
        <begin position="83"/>
        <end position="113"/>
    </location>
</feature>
<dbReference type="InParanoid" id="D3BPE1"/>
<protein>
    <submittedName>
        <fullName evidence="3">Uncharacterized protein</fullName>
    </submittedName>
</protein>
<evidence type="ECO:0000313" key="3">
    <source>
        <dbReference type="EMBL" id="EFA76659.1"/>
    </source>
</evidence>
<comment type="similarity">
    <text evidence="1">Belongs to the ERG2 family.</text>
</comment>
<gene>
    <name evidence="3" type="ORF">PPL_09409</name>
</gene>
<evidence type="ECO:0000256" key="1">
    <source>
        <dbReference type="RuleBase" id="RU368083"/>
    </source>
</evidence>
<feature type="compositionally biased region" description="Low complexity" evidence="2">
    <location>
        <begin position="83"/>
        <end position="93"/>
    </location>
</feature>